<dbReference type="RefSeq" id="YP_009199927.1">
    <property type="nucleotide sequence ID" value="NC_028816.1"/>
</dbReference>
<dbReference type="EMBL" id="KP708985">
    <property type="protein sequence ID" value="AJQ21031.1"/>
    <property type="molecule type" value="Genomic_DNA"/>
</dbReference>
<dbReference type="Proteomes" id="UP000032400">
    <property type="component" value="Segment"/>
</dbReference>
<dbReference type="GeneID" id="26626928"/>
<accession>A0A0C5PQV9</accession>
<gene>
    <name evidence="1" type="ORF">SU503_43</name>
</gene>
<evidence type="ECO:0000313" key="1">
    <source>
        <dbReference type="EMBL" id="AJQ21031.1"/>
    </source>
</evidence>
<name>A0A0C5PQV9_9CAUD</name>
<proteinExistence type="predicted"/>
<organism evidence="1 2">
    <name type="scientific">Klebsiella phage vB_KpnP_SU503</name>
    <dbReference type="NCBI Taxonomy" id="1610834"/>
    <lineage>
        <taxon>Viruses</taxon>
        <taxon>Duplodnaviria</taxon>
        <taxon>Heunggongvirae</taxon>
        <taxon>Uroviricota</taxon>
        <taxon>Caudoviricetes</taxon>
        <taxon>Autographivirales</taxon>
        <taxon>Autoscriptoviridae</taxon>
        <taxon>Slopekvirinae</taxon>
        <taxon>Drulisvirus</taxon>
        <taxon>Drulisvirus SU503</taxon>
    </lineage>
</organism>
<dbReference type="KEGG" id="vg:26626928"/>
<keyword evidence="2" id="KW-1185">Reference proteome</keyword>
<evidence type="ECO:0000313" key="2">
    <source>
        <dbReference type="Proteomes" id="UP000032400"/>
    </source>
</evidence>
<dbReference type="OrthoDB" id="312at10239"/>
<evidence type="ECO:0008006" key="3">
    <source>
        <dbReference type="Google" id="ProtNLM"/>
    </source>
</evidence>
<protein>
    <recommendedName>
        <fullName evidence="3">Internal virion protein</fullName>
    </recommendedName>
</protein>
<reference evidence="1 2" key="1">
    <citation type="submission" date="2015-01" db="EMBL/GenBank/DDBJ databases">
        <title>A suggested new bacteriophage genus, Kp34likevirus, within the Autographivirinae subfamily of Podoviridae.</title>
        <authorList>
            <person name="Eriksson H."/>
            <person name="Maciejewska B."/>
            <person name="Latka A."/>
            <person name="Majkowska-Skrobek G."/>
            <person name="Hellstrand M."/>
            <person name="Melefors O."/>
            <person name="Wang J.-T."/>
            <person name="Kropinski A.M."/>
            <person name="Drulis-Kawa Z."/>
            <person name="Nilsson A.S."/>
        </authorList>
    </citation>
    <scope>NUCLEOTIDE SEQUENCE [LARGE SCALE GENOMIC DNA]</scope>
</reference>
<sequence>MPVIQPTRQGLNIGGVQLQSNEVQLPSSAGEVAVDASKANRLAALSGFVQDFGVGFEEGIKENAAAATVRGAMDAQGAVDAMASKDEAVQKQNIFVREAYQDGYVSAAAYDSLAKWRTDSIARAKKAAEAGLTDEEFQQQEQEHVQSMSDKLGMYLPEMSKQSATAVLQQLRATSMANYTAFQKGRAAFAVAQADRALDRGLSSSSDEFYQRLQAGQGAAAQMTIKTGLDSILAAEHLDKSKKLDRAKQYLVSVAQQTQDPLVINQLQELATKELGVNSVDVNAALYQEFKRAGAQIETQARFEISDAIQSLEGQTPEQQEQTMARIRSQVIELSASDVLSAGTSMEFWNKAQTIREKAADTQALRTAITGNMPSSTLAGMFKGDLDKARTQLLKSFPDTPEGNLQLLVYGSNSKDAWAVNEAHKRMSSDMARTLTTLDQLGEDGEVSRENVNSINLWAQAYSTSTDLGKMALLSEVPSEWRGVVQSAIAQNPSNASNTILDDLRRQARNKASGRYTDIPENPTDKMVDPSGTANWFSFFGDADAQRQEARAAMVEEFRYLKTHNPESFAGKDADDINKMLKGNIQSRKLELEVAGAPRHVYLPPGTSLQPLMGDYKGDAEQFTASLQQHIQNQVQYLSDPSNIERVVIQAATAGNAGQNMSVIVIDKKGKFQDMSVNLRDVQATAQAAYDSALAGEMKIGSEQVGVRPATFYDHDNGRAVSVQVNGRNSVGLEPSLFSNILATTMKFEGFREGKGKGSVGFGLHINSGMPVPQKVTIDDGISILKSSLEKQYVPNVQKQLKGQGLNASDEALKVMVDLNYHGGNGSSGPVAEAMAQVCKAAKSPVGAYQYPVSEAQGRAWQALRNTPAYKQAQPERKKYLEQNLRDWLFEATH</sequence>